<accession>E6MIW0</accession>
<protein>
    <recommendedName>
        <fullName evidence="2">Biotin transporter</fullName>
    </recommendedName>
</protein>
<keyword evidence="5" id="KW-1185">Reference proteome</keyword>
<dbReference type="Gene3D" id="1.10.1760.20">
    <property type="match status" value="1"/>
</dbReference>
<comment type="similarity">
    <text evidence="1 2">Belongs to the BioY family.</text>
</comment>
<keyword evidence="3" id="KW-1133">Transmembrane helix</keyword>
<evidence type="ECO:0000256" key="3">
    <source>
        <dbReference type="SAM" id="Phobius"/>
    </source>
</evidence>
<comment type="caution">
    <text evidence="4">The sequence shown here is derived from an EMBL/GenBank/DDBJ whole genome shotgun (WGS) entry which is preliminary data.</text>
</comment>
<keyword evidence="3" id="KW-0812">Transmembrane</keyword>
<keyword evidence="2" id="KW-0813">Transport</keyword>
<dbReference type="eggNOG" id="COG1268">
    <property type="taxonomic scope" value="Bacteria"/>
</dbReference>
<keyword evidence="2 3" id="KW-0472">Membrane</keyword>
<dbReference type="RefSeq" id="WP_006599367.1">
    <property type="nucleotide sequence ID" value="NZ_GL622359.1"/>
</dbReference>
<dbReference type="PANTHER" id="PTHR34295">
    <property type="entry name" value="BIOTIN TRANSPORTER BIOY"/>
    <property type="match status" value="1"/>
</dbReference>
<dbReference type="Pfam" id="PF02632">
    <property type="entry name" value="BioY"/>
    <property type="match status" value="1"/>
</dbReference>
<organism evidence="4 5">
    <name type="scientific">Pseudoramibacter alactolyticus ATCC 23263</name>
    <dbReference type="NCBI Taxonomy" id="887929"/>
    <lineage>
        <taxon>Bacteria</taxon>
        <taxon>Bacillati</taxon>
        <taxon>Bacillota</taxon>
        <taxon>Clostridia</taxon>
        <taxon>Eubacteriales</taxon>
        <taxon>Eubacteriaceae</taxon>
        <taxon>Pseudoramibacter</taxon>
    </lineage>
</organism>
<evidence type="ECO:0000313" key="5">
    <source>
        <dbReference type="Proteomes" id="UP000004754"/>
    </source>
</evidence>
<proteinExistence type="inferred from homology"/>
<gene>
    <name evidence="4" type="ORF">HMP0721_1945</name>
</gene>
<feature type="transmembrane region" description="Helical" evidence="3">
    <location>
        <begin position="145"/>
        <end position="166"/>
    </location>
</feature>
<dbReference type="EMBL" id="AEQN01000024">
    <property type="protein sequence ID" value="EFV00985.1"/>
    <property type="molecule type" value="Genomic_DNA"/>
</dbReference>
<sequence length="186" mass="20058">MKITDNTKNLTFIALMTAFICILGPLSIPIGPVPVSLQNFAIYLALYIVGMKRGTIAFLLYMLLGLVGLPVFAGFTGGLQKIVGPTGGYLVGFIFMTVLAGWVLDNYYQNRILCVAGMFLATCIPYLLGTLWLSHSAGMRLASAFAVGVMPFVLEDLAKMVVAAIVGPRLRERLDKAGVITYAKKS</sequence>
<comment type="subcellular location">
    <subcellularLocation>
        <location evidence="2">Cell membrane</location>
        <topology evidence="2">Multi-pass membrane protein</topology>
    </subcellularLocation>
</comment>
<dbReference type="InterPro" id="IPR003784">
    <property type="entry name" value="BioY"/>
</dbReference>
<name>E6MIW0_9FIRM</name>
<dbReference type="PIRSF" id="PIRSF016661">
    <property type="entry name" value="BioY"/>
    <property type="match status" value="1"/>
</dbReference>
<dbReference type="STRING" id="887929.HMP0721_1945"/>
<keyword evidence="2" id="KW-1003">Cell membrane</keyword>
<feature type="transmembrane region" description="Helical" evidence="3">
    <location>
        <begin position="9"/>
        <end position="27"/>
    </location>
</feature>
<evidence type="ECO:0000256" key="2">
    <source>
        <dbReference type="PIRNR" id="PIRNR016661"/>
    </source>
</evidence>
<dbReference type="PANTHER" id="PTHR34295:SF1">
    <property type="entry name" value="BIOTIN TRANSPORTER BIOY"/>
    <property type="match status" value="1"/>
</dbReference>
<evidence type="ECO:0000313" key="4">
    <source>
        <dbReference type="EMBL" id="EFV00985.1"/>
    </source>
</evidence>
<dbReference type="Proteomes" id="UP000004754">
    <property type="component" value="Unassembled WGS sequence"/>
</dbReference>
<evidence type="ECO:0000256" key="1">
    <source>
        <dbReference type="ARBA" id="ARBA00010692"/>
    </source>
</evidence>
<dbReference type="HOGENOM" id="CLU_077931_3_0_9"/>
<reference evidence="4 5" key="1">
    <citation type="submission" date="2010-12" db="EMBL/GenBank/DDBJ databases">
        <authorList>
            <person name="Muzny D."/>
            <person name="Qin X."/>
            <person name="Deng J."/>
            <person name="Jiang H."/>
            <person name="Liu Y."/>
            <person name="Qu J."/>
            <person name="Song X.-Z."/>
            <person name="Zhang L."/>
            <person name="Thornton R."/>
            <person name="Coyle M."/>
            <person name="Francisco L."/>
            <person name="Jackson L."/>
            <person name="Javaid M."/>
            <person name="Korchina V."/>
            <person name="Kovar C."/>
            <person name="Mata R."/>
            <person name="Mathew T."/>
            <person name="Ngo R."/>
            <person name="Nguyen L."/>
            <person name="Nguyen N."/>
            <person name="Okwuonu G."/>
            <person name="Ongeri F."/>
            <person name="Pham C."/>
            <person name="Simmons D."/>
            <person name="Wilczek-Boney K."/>
            <person name="Hale W."/>
            <person name="Jakkamsetti A."/>
            <person name="Pham P."/>
            <person name="Ruth R."/>
            <person name="San Lucas F."/>
            <person name="Warren J."/>
            <person name="Zhang J."/>
            <person name="Zhao Z."/>
            <person name="Zhou C."/>
            <person name="Zhu D."/>
            <person name="Lee S."/>
            <person name="Bess C."/>
            <person name="Blankenburg K."/>
            <person name="Forbes L."/>
            <person name="Fu Q."/>
            <person name="Gubbala S."/>
            <person name="Hirani K."/>
            <person name="Jayaseelan J.C."/>
            <person name="Lara F."/>
            <person name="Munidasa M."/>
            <person name="Palculict T."/>
            <person name="Patil S."/>
            <person name="Pu L.-L."/>
            <person name="Saada N."/>
            <person name="Tang L."/>
            <person name="Weissenberger G."/>
            <person name="Zhu Y."/>
            <person name="Hemphill L."/>
            <person name="Shang Y."/>
            <person name="Youmans B."/>
            <person name="Ayvaz T."/>
            <person name="Ross M."/>
            <person name="Santibanez J."/>
            <person name="Aqrawi P."/>
            <person name="Gross S."/>
            <person name="Joshi V."/>
            <person name="Fowler G."/>
            <person name="Nazareth L."/>
            <person name="Reid J."/>
            <person name="Worley K."/>
            <person name="Petrosino J."/>
            <person name="Highlander S."/>
            <person name="Gibbs R."/>
        </authorList>
    </citation>
    <scope>NUCLEOTIDE SEQUENCE [LARGE SCALE GENOMIC DNA]</scope>
    <source>
        <strain evidence="4 5">ATCC 23263</strain>
    </source>
</reference>
<dbReference type="AlphaFoldDB" id="E6MIW0"/>
<feature type="transmembrane region" description="Helical" evidence="3">
    <location>
        <begin position="56"/>
        <end position="75"/>
    </location>
</feature>
<dbReference type="GO" id="GO:0015225">
    <property type="term" value="F:biotin transmembrane transporter activity"/>
    <property type="evidence" value="ECO:0007669"/>
    <property type="project" value="UniProtKB-UniRule"/>
</dbReference>
<dbReference type="GO" id="GO:0005886">
    <property type="term" value="C:plasma membrane"/>
    <property type="evidence" value="ECO:0007669"/>
    <property type="project" value="UniProtKB-SubCell"/>
</dbReference>
<feature type="transmembrane region" description="Helical" evidence="3">
    <location>
        <begin position="87"/>
        <end position="105"/>
    </location>
</feature>
<feature type="transmembrane region" description="Helical" evidence="3">
    <location>
        <begin position="112"/>
        <end position="133"/>
    </location>
</feature>
<dbReference type="OrthoDB" id="9803495at2"/>